<gene>
    <name evidence="3" type="ORF">DSTB1V02_LOCUS11360</name>
</gene>
<evidence type="ECO:0000313" key="3">
    <source>
        <dbReference type="EMBL" id="CAD7251598.1"/>
    </source>
</evidence>
<dbReference type="EMBL" id="LR903175">
    <property type="protein sequence ID" value="CAD7251598.1"/>
    <property type="molecule type" value="Genomic_DNA"/>
</dbReference>
<keyword evidence="2" id="KW-0472">Membrane</keyword>
<protein>
    <submittedName>
        <fullName evidence="3">Uncharacterized protein</fullName>
    </submittedName>
</protein>
<keyword evidence="2" id="KW-1133">Transmembrane helix</keyword>
<organism evidence="3">
    <name type="scientific">Darwinula stevensoni</name>
    <dbReference type="NCBI Taxonomy" id="69355"/>
    <lineage>
        <taxon>Eukaryota</taxon>
        <taxon>Metazoa</taxon>
        <taxon>Ecdysozoa</taxon>
        <taxon>Arthropoda</taxon>
        <taxon>Crustacea</taxon>
        <taxon>Oligostraca</taxon>
        <taxon>Ostracoda</taxon>
        <taxon>Podocopa</taxon>
        <taxon>Podocopida</taxon>
        <taxon>Darwinulocopina</taxon>
        <taxon>Darwinuloidea</taxon>
        <taxon>Darwinulidae</taxon>
        <taxon>Darwinula</taxon>
    </lineage>
</organism>
<feature type="region of interest" description="Disordered" evidence="1">
    <location>
        <begin position="244"/>
        <end position="305"/>
    </location>
</feature>
<feature type="transmembrane region" description="Helical" evidence="2">
    <location>
        <begin position="58"/>
        <end position="81"/>
    </location>
</feature>
<keyword evidence="4" id="KW-1185">Reference proteome</keyword>
<name>A0A7R9ACD1_9CRUS</name>
<dbReference type="AlphaFoldDB" id="A0A7R9ACD1"/>
<sequence length="305" mass="33890">MICSLRGSYRSLYRRITTKANTRAIGESQTARDAPSGCIEMDDADFAAWKRFHERREVWMHLAKCAWFMALSAMIICFAVGIPKAGFVIMAFLVVGPFTVLQIPFLIDSFDRRYRKPRCLAAGVDPQLYMLPNVPYLLVEKGSIPTTGLTWHVEVAEEGAVGERGARRIKCRVDWDALGVIRGKSWRLETIVPKPDQGKPPFVLKSCSWIFLSSLDAAVVVLTDSPGFLPFHCNLARRTHALPPYPEPGSTGPSLGPILSTLSSGVDHPQESSWNTPLLPPDFPATFHSEPPPSYDEAIKVPPHY</sequence>
<feature type="transmembrane region" description="Helical" evidence="2">
    <location>
        <begin position="87"/>
        <end position="107"/>
    </location>
</feature>
<proteinExistence type="predicted"/>
<dbReference type="EMBL" id="CAJPEV010003658">
    <property type="protein sequence ID" value="CAG0900272.1"/>
    <property type="molecule type" value="Genomic_DNA"/>
</dbReference>
<evidence type="ECO:0000256" key="2">
    <source>
        <dbReference type="SAM" id="Phobius"/>
    </source>
</evidence>
<accession>A0A7R9ACD1</accession>
<evidence type="ECO:0000313" key="4">
    <source>
        <dbReference type="Proteomes" id="UP000677054"/>
    </source>
</evidence>
<keyword evidence="2" id="KW-0812">Transmembrane</keyword>
<evidence type="ECO:0000256" key="1">
    <source>
        <dbReference type="SAM" id="MobiDB-lite"/>
    </source>
</evidence>
<dbReference type="Proteomes" id="UP000677054">
    <property type="component" value="Unassembled WGS sequence"/>
</dbReference>
<reference evidence="3" key="1">
    <citation type="submission" date="2020-11" db="EMBL/GenBank/DDBJ databases">
        <authorList>
            <person name="Tran Van P."/>
        </authorList>
    </citation>
    <scope>NUCLEOTIDE SEQUENCE</scope>
</reference>